<dbReference type="NCBIfam" id="TIGR02867">
    <property type="entry name" value="spore_II_P"/>
    <property type="match status" value="1"/>
</dbReference>
<name>A0A4R2RM19_9FIRM</name>
<feature type="compositionally biased region" description="Gly residues" evidence="1">
    <location>
        <begin position="167"/>
        <end position="185"/>
    </location>
</feature>
<sequence>MRWIGWGSAGALMVGVVWLGGLWTFQGGLRQMIAAPLTWLHVAVPAVGSREAAAGLIPPEGTAGALSPHPISALLSWQLPFWRSAESAGGEKQQDDLEVGRKAGLQAGTEAGTQAKLGLQPPEPTVPPLTGALALRKVDTGEPEAAEVEGEDNLDVDVLREDLRGLPGDGKGSANGGGAAGGAGEAGEAEPIKERPISPVLLLYHTHNSETYAATGGKSRLDGQNAGVYKVGKRFAEQIKAKRALPVIHSERINDFPSYQAAYAESARTLAEMLISHPNPLAIMDIHRDAGPGRETVKIGKRTYAKILFVVGTDARAPHPRWRENLAFAEALSAKLNELYPGISKGILTKNGRYHQQVSPRALLVEIGSDRNATTEALASADALADALGKLLEEQGLLKDL</sequence>
<reference evidence="3 4" key="1">
    <citation type="submission" date="2019-03" db="EMBL/GenBank/DDBJ databases">
        <title>Genomic Encyclopedia of Type Strains, Phase IV (KMG-IV): sequencing the most valuable type-strain genomes for metagenomic binning, comparative biology and taxonomic classification.</title>
        <authorList>
            <person name="Goeker M."/>
        </authorList>
    </citation>
    <scope>NUCLEOTIDE SEQUENCE [LARGE SCALE GENOMIC DNA]</scope>
    <source>
        <strain evidence="3 4">DSM 11170</strain>
    </source>
</reference>
<dbReference type="Proteomes" id="UP000294813">
    <property type="component" value="Unassembled WGS sequence"/>
</dbReference>
<protein>
    <submittedName>
        <fullName evidence="3">Stage II sporulation protein P</fullName>
    </submittedName>
</protein>
<keyword evidence="2" id="KW-0812">Transmembrane</keyword>
<keyword evidence="2" id="KW-0472">Membrane</keyword>
<comment type="caution">
    <text evidence="3">The sequence shown here is derived from an EMBL/GenBank/DDBJ whole genome shotgun (WGS) entry which is preliminary data.</text>
</comment>
<evidence type="ECO:0000313" key="4">
    <source>
        <dbReference type="Proteomes" id="UP000294813"/>
    </source>
</evidence>
<dbReference type="AlphaFoldDB" id="A0A4R2RM19"/>
<keyword evidence="2" id="KW-1133">Transmembrane helix</keyword>
<evidence type="ECO:0000313" key="3">
    <source>
        <dbReference type="EMBL" id="TCP64193.1"/>
    </source>
</evidence>
<feature type="transmembrane region" description="Helical" evidence="2">
    <location>
        <begin position="6"/>
        <end position="25"/>
    </location>
</feature>
<accession>A0A4R2RM19</accession>
<dbReference type="EMBL" id="SLXT01000011">
    <property type="protein sequence ID" value="TCP64193.1"/>
    <property type="molecule type" value="Genomic_DNA"/>
</dbReference>
<evidence type="ECO:0000256" key="2">
    <source>
        <dbReference type="SAM" id="Phobius"/>
    </source>
</evidence>
<feature type="region of interest" description="Disordered" evidence="1">
    <location>
        <begin position="165"/>
        <end position="191"/>
    </location>
</feature>
<dbReference type="Pfam" id="PF07454">
    <property type="entry name" value="SpoIIP"/>
    <property type="match status" value="1"/>
</dbReference>
<gene>
    <name evidence="3" type="ORF">EDD73_11145</name>
</gene>
<organism evidence="3 4">
    <name type="scientific">Heliophilum fasciatum</name>
    <dbReference type="NCBI Taxonomy" id="35700"/>
    <lineage>
        <taxon>Bacteria</taxon>
        <taxon>Bacillati</taxon>
        <taxon>Bacillota</taxon>
        <taxon>Clostridia</taxon>
        <taxon>Eubacteriales</taxon>
        <taxon>Heliobacteriaceae</taxon>
        <taxon>Heliophilum</taxon>
    </lineage>
</organism>
<keyword evidence="4" id="KW-1185">Reference proteome</keyword>
<proteinExistence type="predicted"/>
<evidence type="ECO:0000256" key="1">
    <source>
        <dbReference type="SAM" id="MobiDB-lite"/>
    </source>
</evidence>
<dbReference type="InterPro" id="IPR010897">
    <property type="entry name" value="Spore_II_P"/>
</dbReference>